<accession>B2W0S6</accession>
<dbReference type="AlphaFoldDB" id="B2W0S6"/>
<reference evidence="3" key="1">
    <citation type="journal article" date="2013" name="G3 (Bethesda)">
        <title>Comparative genomics of a plant-pathogenic fungus, Pyrenophora tritici-repentis, reveals transduplication and the impact of repeat elements on pathogenicity and population divergence.</title>
        <authorList>
            <person name="Manning V.A."/>
            <person name="Pandelova I."/>
            <person name="Dhillon B."/>
            <person name="Wilhelm L.J."/>
            <person name="Goodwin S.B."/>
            <person name="Berlin A.M."/>
            <person name="Figueroa M."/>
            <person name="Freitag M."/>
            <person name="Hane J.K."/>
            <person name="Henrissat B."/>
            <person name="Holman W.H."/>
            <person name="Kodira C.D."/>
            <person name="Martin J."/>
            <person name="Oliver R.P."/>
            <person name="Robbertse B."/>
            <person name="Schackwitz W."/>
            <person name="Schwartz D.C."/>
            <person name="Spatafora J.W."/>
            <person name="Turgeon B.G."/>
            <person name="Yandava C."/>
            <person name="Young S."/>
            <person name="Zhou S."/>
            <person name="Zeng Q."/>
            <person name="Grigoriev I.V."/>
            <person name="Ma L.-J."/>
            <person name="Ciuffetti L.M."/>
        </authorList>
    </citation>
    <scope>NUCLEOTIDE SEQUENCE [LARGE SCALE GENOMIC DNA]</scope>
    <source>
        <strain evidence="3">Pt-1C-BFP</strain>
    </source>
</reference>
<dbReference type="EMBL" id="DS231617">
    <property type="protein sequence ID" value="EDU46899.1"/>
    <property type="molecule type" value="Genomic_DNA"/>
</dbReference>
<evidence type="ECO:0000313" key="3">
    <source>
        <dbReference type="Proteomes" id="UP000001471"/>
    </source>
</evidence>
<proteinExistence type="predicted"/>
<dbReference type="Proteomes" id="UP000001471">
    <property type="component" value="Unassembled WGS sequence"/>
</dbReference>
<dbReference type="PROSITE" id="PS51257">
    <property type="entry name" value="PROKAR_LIPOPROTEIN"/>
    <property type="match status" value="1"/>
</dbReference>
<name>B2W0S6_PYRTR</name>
<evidence type="ECO:0000313" key="2">
    <source>
        <dbReference type="EMBL" id="EDU46899.1"/>
    </source>
</evidence>
<organism evidence="2 3">
    <name type="scientific">Pyrenophora tritici-repentis (strain Pt-1C-BFP)</name>
    <name type="common">Wheat tan spot fungus</name>
    <name type="synonym">Drechslera tritici-repentis</name>
    <dbReference type="NCBI Taxonomy" id="426418"/>
    <lineage>
        <taxon>Eukaryota</taxon>
        <taxon>Fungi</taxon>
        <taxon>Dikarya</taxon>
        <taxon>Ascomycota</taxon>
        <taxon>Pezizomycotina</taxon>
        <taxon>Dothideomycetes</taxon>
        <taxon>Pleosporomycetidae</taxon>
        <taxon>Pleosporales</taxon>
        <taxon>Pleosporineae</taxon>
        <taxon>Pleosporaceae</taxon>
        <taxon>Pyrenophora</taxon>
    </lineage>
</organism>
<keyword evidence="1" id="KW-0732">Signal</keyword>
<feature type="signal peptide" evidence="1">
    <location>
        <begin position="1"/>
        <end position="21"/>
    </location>
</feature>
<protein>
    <submittedName>
        <fullName evidence="2">Uncharacterized protein</fullName>
    </submittedName>
</protein>
<feature type="chain" id="PRO_5002784426" evidence="1">
    <location>
        <begin position="22"/>
        <end position="94"/>
    </location>
</feature>
<sequence>MRLTIIPLLFAAFACVEFANAYDPLHGTPEDPYTDGIRFDWPTQDECYVCLDTYKSCVARCIPNEWWCYETCSITRTGPLIAASEQRSDQTSYI</sequence>
<evidence type="ECO:0000256" key="1">
    <source>
        <dbReference type="SAM" id="SignalP"/>
    </source>
</evidence>
<dbReference type="InParanoid" id="B2W0S6"/>
<gene>
    <name evidence="2" type="ORF">PTRG_04061</name>
</gene>
<dbReference type="HOGENOM" id="CLU_2387282_0_0_1"/>